<comment type="caution">
    <text evidence="2">The sequence shown here is derived from an EMBL/GenBank/DDBJ whole genome shotgun (WGS) entry which is preliminary data.</text>
</comment>
<dbReference type="SUPFAM" id="SSF54593">
    <property type="entry name" value="Glyoxalase/Bleomycin resistance protein/Dihydroxybiphenyl dioxygenase"/>
    <property type="match status" value="1"/>
</dbReference>
<feature type="domain" description="VOC" evidence="1">
    <location>
        <begin position="7"/>
        <end position="128"/>
    </location>
</feature>
<evidence type="ECO:0000313" key="2">
    <source>
        <dbReference type="EMBL" id="TYR72922.1"/>
    </source>
</evidence>
<gene>
    <name evidence="2" type="ORF">FZC79_20940</name>
</gene>
<sequence>MSGFISHIATLEIPVSSLETAIPFYVEVAGAEVEFKGERNAMLTFGKKGVPTIFLVETEQTNRLFFRNSHNEIEHSIIDFYTADLKGFHNWLKSKDIETGPLNINPEHGYGGFGFKDPDGNHLSATNVLHKGQ</sequence>
<dbReference type="InterPro" id="IPR004360">
    <property type="entry name" value="Glyas_Fos-R_dOase_dom"/>
</dbReference>
<dbReference type="PROSITE" id="PS51819">
    <property type="entry name" value="VOC"/>
    <property type="match status" value="1"/>
</dbReference>
<dbReference type="Proteomes" id="UP000323317">
    <property type="component" value="Unassembled WGS sequence"/>
</dbReference>
<dbReference type="EMBL" id="VTEH01000024">
    <property type="protein sequence ID" value="TYR72922.1"/>
    <property type="molecule type" value="Genomic_DNA"/>
</dbReference>
<dbReference type="InterPro" id="IPR029068">
    <property type="entry name" value="Glyas_Bleomycin-R_OHBP_Dase"/>
</dbReference>
<accession>A0A5D4K6Q3</accession>
<dbReference type="InterPro" id="IPR037523">
    <property type="entry name" value="VOC_core"/>
</dbReference>
<proteinExistence type="predicted"/>
<dbReference type="Gene3D" id="3.10.180.10">
    <property type="entry name" value="2,3-Dihydroxybiphenyl 1,2-Dioxygenase, domain 1"/>
    <property type="match status" value="1"/>
</dbReference>
<dbReference type="AlphaFoldDB" id="A0A5D4K6Q3"/>
<dbReference type="Pfam" id="PF00903">
    <property type="entry name" value="Glyoxalase"/>
    <property type="match status" value="1"/>
</dbReference>
<organism evidence="2 3">
    <name type="scientific">Rossellomorea vietnamensis</name>
    <dbReference type="NCBI Taxonomy" id="218284"/>
    <lineage>
        <taxon>Bacteria</taxon>
        <taxon>Bacillati</taxon>
        <taxon>Bacillota</taxon>
        <taxon>Bacilli</taxon>
        <taxon>Bacillales</taxon>
        <taxon>Bacillaceae</taxon>
        <taxon>Rossellomorea</taxon>
    </lineage>
</organism>
<dbReference type="RefSeq" id="WP_148948642.1">
    <property type="nucleotide sequence ID" value="NZ_VTEH01000024.1"/>
</dbReference>
<evidence type="ECO:0000259" key="1">
    <source>
        <dbReference type="PROSITE" id="PS51819"/>
    </source>
</evidence>
<protein>
    <submittedName>
        <fullName evidence="2">VOC family protein</fullName>
    </submittedName>
</protein>
<evidence type="ECO:0000313" key="3">
    <source>
        <dbReference type="Proteomes" id="UP000323317"/>
    </source>
</evidence>
<reference evidence="2 3" key="1">
    <citation type="submission" date="2019-08" db="EMBL/GenBank/DDBJ databases">
        <title>Bacillus genomes from the desert of Cuatro Cienegas, Coahuila.</title>
        <authorList>
            <person name="Olmedo-Alvarez G."/>
        </authorList>
    </citation>
    <scope>NUCLEOTIDE SEQUENCE [LARGE SCALE GENOMIC DNA]</scope>
    <source>
        <strain evidence="2 3">CH40_1T</strain>
    </source>
</reference>
<name>A0A5D4K6Q3_9BACI</name>